<dbReference type="STRING" id="1399860.A0A2C5Y8X5"/>
<keyword evidence="6" id="KW-0862">Zinc</keyword>
<dbReference type="GO" id="GO:0006284">
    <property type="term" value="P:base-excision repair"/>
    <property type="evidence" value="ECO:0007669"/>
    <property type="project" value="TreeGrafter"/>
</dbReference>
<feature type="binding site" evidence="10">
    <location>
        <position position="312"/>
    </location>
    <ligand>
        <name>Mg(2+)</name>
        <dbReference type="ChEBI" id="CHEBI:18420"/>
        <label>1</label>
    </ligand>
</feature>
<feature type="binding site" evidence="10">
    <location>
        <position position="44"/>
    </location>
    <ligand>
        <name>Mg(2+)</name>
        <dbReference type="ChEBI" id="CHEBI:18420"/>
        <label>1</label>
    </ligand>
</feature>
<dbReference type="InterPro" id="IPR004808">
    <property type="entry name" value="AP_endonuc_1"/>
</dbReference>
<name>A0A2C5Y8X5_9HYPO</name>
<feature type="compositionally biased region" description="Low complexity" evidence="13">
    <location>
        <begin position="464"/>
        <end position="473"/>
    </location>
</feature>
<feature type="binding site" evidence="10">
    <location>
        <position position="9"/>
    </location>
    <ligand>
        <name>Mg(2+)</name>
        <dbReference type="ChEBI" id="CHEBI:18420"/>
        <label>1</label>
    </ligand>
</feature>
<evidence type="ECO:0000256" key="12">
    <source>
        <dbReference type="PROSITE-ProRule" id="PRU01343"/>
    </source>
</evidence>
<reference evidence="15 16" key="1">
    <citation type="submission" date="2017-06" db="EMBL/GenBank/DDBJ databases">
        <title>Ant-infecting Ophiocordyceps genomes reveal a high diversity of potential behavioral manipulation genes and a possible major role for enterotoxins.</title>
        <authorList>
            <person name="De Bekker C."/>
            <person name="Evans H.C."/>
            <person name="Brachmann A."/>
            <person name="Hughes D.P."/>
        </authorList>
    </citation>
    <scope>NUCLEOTIDE SEQUENCE [LARGE SCALE GENOMIC DNA]</scope>
    <source>
        <strain evidence="15 16">Map64</strain>
    </source>
</reference>
<feature type="region of interest" description="Disordered" evidence="13">
    <location>
        <begin position="380"/>
        <end position="483"/>
    </location>
</feature>
<feature type="site" description="Important for catalytic activity" evidence="11">
    <location>
        <position position="287"/>
    </location>
</feature>
<dbReference type="GO" id="GO:0003906">
    <property type="term" value="F:DNA-(apurinic or apyrimidinic site) endonuclease activity"/>
    <property type="evidence" value="ECO:0007669"/>
    <property type="project" value="TreeGrafter"/>
</dbReference>
<evidence type="ECO:0000256" key="9">
    <source>
        <dbReference type="PIRSR" id="PIRSR604808-1"/>
    </source>
</evidence>
<dbReference type="OrthoDB" id="391817at2759"/>
<keyword evidence="8" id="KW-0539">Nucleus</keyword>
<dbReference type="Pfam" id="PF06839">
    <property type="entry name" value="Zn_ribbon_GRF"/>
    <property type="match status" value="1"/>
</dbReference>
<dbReference type="PANTHER" id="PTHR22748">
    <property type="entry name" value="AP ENDONUCLEASE"/>
    <property type="match status" value="1"/>
</dbReference>
<comment type="caution">
    <text evidence="15">The sequence shown here is derived from an EMBL/GenBank/DDBJ whole genome shotgun (WGS) entry which is preliminary data.</text>
</comment>
<dbReference type="InterPro" id="IPR020847">
    <property type="entry name" value="AP_endonuclease_F1_BS"/>
</dbReference>
<feature type="active site" evidence="9">
    <location>
        <position position="156"/>
    </location>
</feature>
<dbReference type="GO" id="GO:0008311">
    <property type="term" value="F:double-stranded DNA 3'-5' DNA exonuclease activity"/>
    <property type="evidence" value="ECO:0007669"/>
    <property type="project" value="TreeGrafter"/>
</dbReference>
<feature type="site" description="Interaction with DNA substrate" evidence="11">
    <location>
        <position position="313"/>
    </location>
</feature>
<dbReference type="CDD" id="cd09088">
    <property type="entry name" value="Ape2-like_AP-endo"/>
    <property type="match status" value="1"/>
</dbReference>
<evidence type="ECO:0000256" key="3">
    <source>
        <dbReference type="ARBA" id="ARBA00022723"/>
    </source>
</evidence>
<dbReference type="Pfam" id="PF03372">
    <property type="entry name" value="Exo_endo_phos"/>
    <property type="match status" value="1"/>
</dbReference>
<evidence type="ECO:0000256" key="5">
    <source>
        <dbReference type="ARBA" id="ARBA00022801"/>
    </source>
</evidence>
<dbReference type="Gene3D" id="3.60.10.10">
    <property type="entry name" value="Endonuclease/exonuclease/phosphatase"/>
    <property type="match status" value="1"/>
</dbReference>
<dbReference type="PANTHER" id="PTHR22748:SF4">
    <property type="entry name" value="DNA-(APURINIC OR APYRIMIDINIC SITE) ENDONUCLEASE 2"/>
    <property type="match status" value="1"/>
</dbReference>
<feature type="active site" description="Proton acceptor" evidence="9">
    <location>
        <position position="313"/>
    </location>
</feature>
<dbReference type="FunFam" id="3.60.10.10:FF:000079">
    <property type="entry name" value="DNA-(apurinic or apyrimidinic site) lyase"/>
    <property type="match status" value="1"/>
</dbReference>
<evidence type="ECO:0000256" key="4">
    <source>
        <dbReference type="ARBA" id="ARBA00022771"/>
    </source>
</evidence>
<feature type="site" description="Transition state stabilizer" evidence="11">
    <location>
        <position position="197"/>
    </location>
</feature>
<comment type="cofactor">
    <cofactor evidence="10">
        <name>Mg(2+)</name>
        <dbReference type="ChEBI" id="CHEBI:18420"/>
    </cofactor>
    <cofactor evidence="10">
        <name>Mn(2+)</name>
        <dbReference type="ChEBI" id="CHEBI:29035"/>
    </cofactor>
    <text evidence="10">Probably binds two magnesium or manganese ions per subunit.</text>
</comment>
<dbReference type="Proteomes" id="UP000226192">
    <property type="component" value="Unassembled WGS sequence"/>
</dbReference>
<feature type="binding site" evidence="10">
    <location>
        <position position="195"/>
    </location>
    <ligand>
        <name>Mg(2+)</name>
        <dbReference type="ChEBI" id="CHEBI:18420"/>
        <label>1</label>
    </ligand>
</feature>
<keyword evidence="4 12" id="KW-0863">Zinc-finger</keyword>
<keyword evidence="10" id="KW-0464">Manganese</keyword>
<comment type="similarity">
    <text evidence="1">Belongs to the DNA repair enzymes AP/ExoA family.</text>
</comment>
<dbReference type="PROSITE" id="PS51999">
    <property type="entry name" value="ZF_GRF"/>
    <property type="match status" value="1"/>
</dbReference>
<dbReference type="SUPFAM" id="SSF56219">
    <property type="entry name" value="DNase I-like"/>
    <property type="match status" value="1"/>
</dbReference>
<sequence>MGLRITTWNVNGIRNPFSYQPWREKRTFQAMFDILEADIVVLQEIKMQRKHLEDDMILVPGWDVYLSLPRHKKGYSGVAIYTRNQTCAPIRAEEGLLGLLTAPKSSTKYRHLPAHEQIGGYPRPDQLAPLVDELELDSEGRCLLVEFPAFVLMGVYCPAIRDESRHHFRISFLQALDARVRNLVAAGKQLVLAGDINIVRSAMDSTNLAESLRKQAMTMDEWMALPARRIFNQLLFPDASSPPTSPPALEPVLWDLCRCFHPHRHDMNTCWDTKRNTRPANNGSRIDYILCTDALKPCFTHADIQPGLMGSDHCPVFAVMADPLVVHATSLPLPDLLNPSDMFSNGLRLRPWSPSDCLPLSARLIPEFDRRRNIRDMFKKSASRAPSPPEPAPLCPRASQAKRLRSSSPPHQSLTLPSKPPSSKAKTRPGPGQTTLQAFFAKPAPSAPCPRNLPPAAAHGQSDTPATPAATHAPPGPAASPERVFDPIEAKESWSKLLGKRIAPRCQHGEPCISLVTKKPGINCGRSFYICPRPLGPSGDKEKDSEWRCSTFIWSSDWTKTAS</sequence>
<dbReference type="GO" id="GO:0008270">
    <property type="term" value="F:zinc ion binding"/>
    <property type="evidence" value="ECO:0007669"/>
    <property type="project" value="UniProtKB-KW"/>
</dbReference>
<feature type="compositionally biased region" description="Polar residues" evidence="13">
    <location>
        <begin position="406"/>
        <end position="416"/>
    </location>
</feature>
<dbReference type="PROSITE" id="PS00726">
    <property type="entry name" value="AP_NUCLEASE_F1_1"/>
    <property type="match status" value="1"/>
</dbReference>
<evidence type="ECO:0000256" key="11">
    <source>
        <dbReference type="PIRSR" id="PIRSR604808-3"/>
    </source>
</evidence>
<protein>
    <recommendedName>
        <fullName evidence="2">DNA-(apurinic or apyrimidinic site) endonuclease 2</fullName>
    </recommendedName>
</protein>
<evidence type="ECO:0000256" key="6">
    <source>
        <dbReference type="ARBA" id="ARBA00022833"/>
    </source>
</evidence>
<dbReference type="PROSITE" id="PS51435">
    <property type="entry name" value="AP_NUCLEASE_F1_4"/>
    <property type="match status" value="1"/>
</dbReference>
<dbReference type="InterPro" id="IPR036691">
    <property type="entry name" value="Endo/exonu/phosph_ase_sf"/>
</dbReference>
<evidence type="ECO:0000256" key="8">
    <source>
        <dbReference type="ARBA" id="ARBA00023242"/>
    </source>
</evidence>
<feature type="binding site" evidence="10">
    <location>
        <position position="197"/>
    </location>
    <ligand>
        <name>Mg(2+)</name>
        <dbReference type="ChEBI" id="CHEBI:18420"/>
        <label>1</label>
    </ligand>
</feature>
<evidence type="ECO:0000313" key="16">
    <source>
        <dbReference type="Proteomes" id="UP000226192"/>
    </source>
</evidence>
<feature type="domain" description="GRF-type" evidence="14">
    <location>
        <begin position="506"/>
        <end position="558"/>
    </location>
</feature>
<evidence type="ECO:0000256" key="2">
    <source>
        <dbReference type="ARBA" id="ARBA00013541"/>
    </source>
</evidence>
<evidence type="ECO:0000313" key="15">
    <source>
        <dbReference type="EMBL" id="PHH64073.1"/>
    </source>
</evidence>
<dbReference type="EMBL" id="NJET01000037">
    <property type="protein sequence ID" value="PHH64073.1"/>
    <property type="molecule type" value="Genomic_DNA"/>
</dbReference>
<dbReference type="InterPro" id="IPR005135">
    <property type="entry name" value="Endo/exonuclease/phosphatase"/>
</dbReference>
<evidence type="ECO:0000256" key="10">
    <source>
        <dbReference type="PIRSR" id="PIRSR604808-2"/>
    </source>
</evidence>
<evidence type="ECO:0000259" key="14">
    <source>
        <dbReference type="PROSITE" id="PS51999"/>
    </source>
</evidence>
<keyword evidence="5" id="KW-0378">Hydrolase</keyword>
<evidence type="ECO:0000256" key="7">
    <source>
        <dbReference type="ARBA" id="ARBA00022842"/>
    </source>
</evidence>
<evidence type="ECO:0000256" key="13">
    <source>
        <dbReference type="SAM" id="MobiDB-lite"/>
    </source>
</evidence>
<dbReference type="GO" id="GO:0008081">
    <property type="term" value="F:phosphoric diester hydrolase activity"/>
    <property type="evidence" value="ECO:0007669"/>
    <property type="project" value="TreeGrafter"/>
</dbReference>
<accession>A0A2C5Y8X5</accession>
<gene>
    <name evidence="15" type="ORF">CDD81_5066</name>
</gene>
<evidence type="ECO:0000256" key="1">
    <source>
        <dbReference type="ARBA" id="ARBA00007092"/>
    </source>
</evidence>
<dbReference type="GO" id="GO:0005634">
    <property type="term" value="C:nucleus"/>
    <property type="evidence" value="ECO:0007669"/>
    <property type="project" value="TreeGrafter"/>
</dbReference>
<organism evidence="15 16">
    <name type="scientific">Ophiocordyceps australis</name>
    <dbReference type="NCBI Taxonomy" id="1399860"/>
    <lineage>
        <taxon>Eukaryota</taxon>
        <taxon>Fungi</taxon>
        <taxon>Dikarya</taxon>
        <taxon>Ascomycota</taxon>
        <taxon>Pezizomycotina</taxon>
        <taxon>Sordariomycetes</taxon>
        <taxon>Hypocreomycetidae</taxon>
        <taxon>Hypocreales</taxon>
        <taxon>Ophiocordycipitaceae</taxon>
        <taxon>Ophiocordyceps</taxon>
    </lineage>
</organism>
<proteinExistence type="inferred from homology"/>
<dbReference type="AlphaFoldDB" id="A0A2C5Y8X5"/>
<feature type="binding site" evidence="10">
    <location>
        <position position="313"/>
    </location>
    <ligand>
        <name>Mg(2+)</name>
        <dbReference type="ChEBI" id="CHEBI:18420"/>
        <label>1</label>
    </ligand>
</feature>
<keyword evidence="3 10" id="KW-0479">Metal-binding</keyword>
<keyword evidence="7 10" id="KW-0460">Magnesium</keyword>
<dbReference type="InterPro" id="IPR010666">
    <property type="entry name" value="Znf_GRF"/>
</dbReference>
<dbReference type="GO" id="GO:0003677">
    <property type="term" value="F:DNA binding"/>
    <property type="evidence" value="ECO:0007669"/>
    <property type="project" value="InterPro"/>
</dbReference>
<feature type="active site" description="Proton donor/acceptor" evidence="9">
    <location>
        <position position="195"/>
    </location>
</feature>
<keyword evidence="16" id="KW-1185">Reference proteome</keyword>